<dbReference type="SUPFAM" id="SSF75708">
    <property type="entry name" value="Chemotaxis phosphatase CheZ"/>
    <property type="match status" value="1"/>
</dbReference>
<dbReference type="PATRIC" id="fig|270351.6.peg.3183"/>
<dbReference type="InterPro" id="IPR007439">
    <property type="entry name" value="Chemotax_Pase_CheZ"/>
</dbReference>
<comment type="caution">
    <text evidence="2">The sequence shown here is derived from an EMBL/GenBank/DDBJ whole genome shotgun (WGS) entry which is preliminary data.</text>
</comment>
<gene>
    <name evidence="2" type="ORF">VP06_25515</name>
</gene>
<dbReference type="OrthoDB" id="5455460at2"/>
<reference evidence="2 3" key="1">
    <citation type="submission" date="2015-03" db="EMBL/GenBank/DDBJ databases">
        <title>Genome sequencing of Methylobacterium aquaticum DSM16371 type strain.</title>
        <authorList>
            <person name="Chaudhry V."/>
            <person name="Patil P.B."/>
        </authorList>
    </citation>
    <scope>NUCLEOTIDE SEQUENCE [LARGE SCALE GENOMIC DNA]</scope>
    <source>
        <strain evidence="2 3">DSM 16371</strain>
    </source>
</reference>
<evidence type="ECO:0000256" key="1">
    <source>
        <dbReference type="SAM" id="Coils"/>
    </source>
</evidence>
<name>A0A0J6S5X4_9HYPH</name>
<dbReference type="Gene3D" id="1.10.287.500">
    <property type="entry name" value="Helix hairpin bin"/>
    <property type="match status" value="1"/>
</dbReference>
<sequence length="182" mass="19512">MNSGTAKLGSLEDSTSLLQHHLLAISEAIARTRQEIAELRDEQEAGRTRDELHAVVRGTEHATNAILSASETVDALAGGIAKRAGERAIQDDALAIQAQMQTIFEACNFQDLTGQRISKVVRTIVLVEERVDEMLRVWSGPARAAAAKAAVDRRSEEDSLLNGPALPGEAAVSQDAVDAMFP</sequence>
<dbReference type="EMBL" id="LABX01000216">
    <property type="protein sequence ID" value="KMO29079.1"/>
    <property type="molecule type" value="Genomic_DNA"/>
</dbReference>
<protein>
    <submittedName>
        <fullName evidence="2">Chemotaxis protein CheZ</fullName>
    </submittedName>
</protein>
<dbReference type="Proteomes" id="UP000035929">
    <property type="component" value="Unassembled WGS sequence"/>
</dbReference>
<keyword evidence="1" id="KW-0175">Coiled coil</keyword>
<dbReference type="Pfam" id="PF04344">
    <property type="entry name" value="CheZ"/>
    <property type="match status" value="1"/>
</dbReference>
<dbReference type="RefSeq" id="WP_048466599.1">
    <property type="nucleotide sequence ID" value="NZ_LABX01000216.1"/>
</dbReference>
<feature type="coiled-coil region" evidence="1">
    <location>
        <begin position="22"/>
        <end position="49"/>
    </location>
</feature>
<organism evidence="2 3">
    <name type="scientific">Methylobacterium aquaticum</name>
    <dbReference type="NCBI Taxonomy" id="270351"/>
    <lineage>
        <taxon>Bacteria</taxon>
        <taxon>Pseudomonadati</taxon>
        <taxon>Pseudomonadota</taxon>
        <taxon>Alphaproteobacteria</taxon>
        <taxon>Hyphomicrobiales</taxon>
        <taxon>Methylobacteriaceae</taxon>
        <taxon>Methylobacterium</taxon>
    </lineage>
</organism>
<accession>A0A0J6S5X4</accession>
<evidence type="ECO:0000313" key="3">
    <source>
        <dbReference type="Proteomes" id="UP000035929"/>
    </source>
</evidence>
<dbReference type="GO" id="GO:0050920">
    <property type="term" value="P:regulation of chemotaxis"/>
    <property type="evidence" value="ECO:0007669"/>
    <property type="project" value="InterPro"/>
</dbReference>
<dbReference type="AlphaFoldDB" id="A0A0J6S5X4"/>
<proteinExistence type="predicted"/>
<dbReference type="GO" id="GO:0009288">
    <property type="term" value="C:bacterial-type flagellum"/>
    <property type="evidence" value="ECO:0007669"/>
    <property type="project" value="InterPro"/>
</dbReference>
<dbReference type="GO" id="GO:0003824">
    <property type="term" value="F:catalytic activity"/>
    <property type="evidence" value="ECO:0007669"/>
    <property type="project" value="InterPro"/>
</dbReference>
<evidence type="ECO:0000313" key="2">
    <source>
        <dbReference type="EMBL" id="KMO29079.1"/>
    </source>
</evidence>